<dbReference type="Proteomes" id="UP000796880">
    <property type="component" value="Unassembled WGS sequence"/>
</dbReference>
<dbReference type="AlphaFoldDB" id="A0A8K0EAS9"/>
<proteinExistence type="predicted"/>
<evidence type="ECO:0000313" key="2">
    <source>
        <dbReference type="Proteomes" id="UP000796880"/>
    </source>
</evidence>
<organism evidence="1 2">
    <name type="scientific">Rhamnella rubrinervis</name>
    <dbReference type="NCBI Taxonomy" id="2594499"/>
    <lineage>
        <taxon>Eukaryota</taxon>
        <taxon>Viridiplantae</taxon>
        <taxon>Streptophyta</taxon>
        <taxon>Embryophyta</taxon>
        <taxon>Tracheophyta</taxon>
        <taxon>Spermatophyta</taxon>
        <taxon>Magnoliopsida</taxon>
        <taxon>eudicotyledons</taxon>
        <taxon>Gunneridae</taxon>
        <taxon>Pentapetalae</taxon>
        <taxon>rosids</taxon>
        <taxon>fabids</taxon>
        <taxon>Rosales</taxon>
        <taxon>Rhamnaceae</taxon>
        <taxon>rhamnoid group</taxon>
        <taxon>Rhamneae</taxon>
        <taxon>Rhamnella</taxon>
    </lineage>
</organism>
<dbReference type="PANTHER" id="PTHR34576">
    <property type="entry name" value="MEMBRANE-ASSOCIATED KINASE REGULATOR 6-RELATED"/>
    <property type="match status" value="1"/>
</dbReference>
<reference evidence="1" key="1">
    <citation type="submission" date="2020-03" db="EMBL/GenBank/DDBJ databases">
        <title>A high-quality chromosome-level genome assembly of a woody plant with both climbing and erect habits, Rhamnella rubrinervis.</title>
        <authorList>
            <person name="Lu Z."/>
            <person name="Yang Y."/>
            <person name="Zhu X."/>
            <person name="Sun Y."/>
        </authorList>
    </citation>
    <scope>NUCLEOTIDE SEQUENCE</scope>
    <source>
        <strain evidence="1">BYM</strain>
        <tissue evidence="1">Leaf</tissue>
    </source>
</reference>
<dbReference type="EMBL" id="VOIH02000008">
    <property type="protein sequence ID" value="KAF3439942.1"/>
    <property type="molecule type" value="Genomic_DNA"/>
</dbReference>
<accession>A0A8K0EAS9</accession>
<name>A0A8K0EAS9_9ROSA</name>
<keyword evidence="2" id="KW-1185">Reference proteome</keyword>
<dbReference type="OrthoDB" id="1913205at2759"/>
<protein>
    <recommendedName>
        <fullName evidence="3">Membrane-associated kinase regulator 6</fullName>
    </recommendedName>
</protein>
<evidence type="ECO:0000313" key="1">
    <source>
        <dbReference type="EMBL" id="KAF3439942.1"/>
    </source>
</evidence>
<gene>
    <name evidence="1" type="ORF">FNV43_RR18220</name>
</gene>
<sequence>METTSPLAVESFSDSWLSNINLSFNGLDEEPRRAAHESSSATTQNFHFDIQAFESHVSLLHADELFSDGLIKPLLVVPLAAGVSNTADSISSFCVSSKSVTTDEQISGCFLGRWRKVSKRILQKFFGHLIVVLPLCHKIEGPKKSSKVDDIGRRTQAVKSWNNSPQISPRLSRVYSAGDWYDIESSINDAVLHCKRSIGK</sequence>
<comment type="caution">
    <text evidence="1">The sequence shown here is derived from an EMBL/GenBank/DDBJ whole genome shotgun (WGS) entry which is preliminary data.</text>
</comment>
<evidence type="ECO:0008006" key="3">
    <source>
        <dbReference type="Google" id="ProtNLM"/>
    </source>
</evidence>
<dbReference type="PANTHER" id="PTHR34576:SF14">
    <property type="entry name" value="MEMBRANE-ASSOCIATED KINASE REGULATOR 6"/>
    <property type="match status" value="1"/>
</dbReference>
<dbReference type="InterPro" id="IPR044699">
    <property type="entry name" value="MAKR6"/>
</dbReference>